<comment type="caution">
    <text evidence="3">The sequence shown here is derived from an EMBL/GenBank/DDBJ whole genome shotgun (WGS) entry which is preliminary data.</text>
</comment>
<reference evidence="3 4" key="1">
    <citation type="submission" date="2019-03" db="EMBL/GenBank/DDBJ databases">
        <title>Genomic features of bacteria from cold environments.</title>
        <authorList>
            <person name="Shen L."/>
        </authorList>
    </citation>
    <scope>NUCLEOTIDE SEQUENCE [LARGE SCALE GENOMIC DNA]</scope>
    <source>
        <strain evidence="4">T3246-1</strain>
    </source>
</reference>
<dbReference type="InterPro" id="IPR021202">
    <property type="entry name" value="Rv3654c-like"/>
</dbReference>
<dbReference type="Proteomes" id="UP000504882">
    <property type="component" value="Unassembled WGS sequence"/>
</dbReference>
<evidence type="ECO:0008006" key="5">
    <source>
        <dbReference type="Google" id="ProtNLM"/>
    </source>
</evidence>
<protein>
    <recommendedName>
        <fullName evidence="5">Helicase/secretion neighborhood TadE-like protein</fullName>
    </recommendedName>
</protein>
<feature type="compositionally biased region" description="Basic and acidic residues" evidence="1">
    <location>
        <begin position="17"/>
        <end position="37"/>
    </location>
</feature>
<feature type="transmembrane region" description="Helical" evidence="2">
    <location>
        <begin position="44"/>
        <end position="66"/>
    </location>
</feature>
<keyword evidence="2" id="KW-0812">Transmembrane</keyword>
<dbReference type="RefSeq" id="WP_133109696.1">
    <property type="nucleotide sequence ID" value="NZ_SMNA01000013.1"/>
</dbReference>
<name>A0ABY2DZ53_9MICO</name>
<gene>
    <name evidence="3" type="ORF">EXU48_21280</name>
</gene>
<proteinExistence type="predicted"/>
<keyword evidence="4" id="KW-1185">Reference proteome</keyword>
<evidence type="ECO:0000313" key="4">
    <source>
        <dbReference type="Proteomes" id="UP000504882"/>
    </source>
</evidence>
<dbReference type="EMBL" id="SMNA01000013">
    <property type="protein sequence ID" value="TDE89254.1"/>
    <property type="molecule type" value="Genomic_DNA"/>
</dbReference>
<keyword evidence="2" id="KW-1133">Transmembrane helix</keyword>
<sequence length="153" mass="14832">MSGSTGALHGRSTGPGRADEDHRRTPTGADHRWTPTGARDRGSATILVLGIVASALVLAVLLGGLARVTGARGLAQGAADLAAIAGAEAAVGRTGDPCAAAATVARRHGVTLDSCGVSAGGLVTVEVGVAVTPLPGWSTRATAQARAGPVGLG</sequence>
<keyword evidence="2" id="KW-0472">Membrane</keyword>
<dbReference type="NCBIfam" id="TIGR03816">
    <property type="entry name" value="tadE_like_DECH"/>
    <property type="match status" value="1"/>
</dbReference>
<accession>A0ABY2DZ53</accession>
<feature type="region of interest" description="Disordered" evidence="1">
    <location>
        <begin position="1"/>
        <end position="37"/>
    </location>
</feature>
<evidence type="ECO:0000313" key="3">
    <source>
        <dbReference type="EMBL" id="TDE89254.1"/>
    </source>
</evidence>
<organism evidence="3 4">
    <name type="scientific">Occultella glacieicola</name>
    <dbReference type="NCBI Taxonomy" id="2518684"/>
    <lineage>
        <taxon>Bacteria</taxon>
        <taxon>Bacillati</taxon>
        <taxon>Actinomycetota</taxon>
        <taxon>Actinomycetes</taxon>
        <taxon>Micrococcales</taxon>
        <taxon>Ruaniaceae</taxon>
        <taxon>Occultella</taxon>
    </lineage>
</organism>
<evidence type="ECO:0000256" key="1">
    <source>
        <dbReference type="SAM" id="MobiDB-lite"/>
    </source>
</evidence>
<evidence type="ECO:0000256" key="2">
    <source>
        <dbReference type="SAM" id="Phobius"/>
    </source>
</evidence>